<dbReference type="InterPro" id="IPR040024">
    <property type="entry name" value="PPP1R21"/>
</dbReference>
<dbReference type="SMART" id="SM01254">
    <property type="entry name" value="KLRAQ"/>
    <property type="match status" value="1"/>
</dbReference>
<feature type="coiled-coil region" evidence="9">
    <location>
        <begin position="116"/>
        <end position="189"/>
    </location>
</feature>
<keyword evidence="3" id="KW-0967">Endosome</keyword>
<comment type="caution">
    <text evidence="17">The sequence shown here is derived from an EMBL/GenBank/DDBJ whole genome shotgun (WGS) entry which is preliminary data.</text>
</comment>
<dbReference type="EMBL" id="CAJNYU010000502">
    <property type="protein sequence ID" value="CAF3367384.1"/>
    <property type="molecule type" value="Genomic_DNA"/>
</dbReference>
<dbReference type="PANTHER" id="PTHR21448">
    <property type="entry name" value="SMOOTH MUSCLE MYOSIN HEAVY CHAIN-RELATED"/>
    <property type="match status" value="1"/>
</dbReference>
<evidence type="ECO:0000256" key="6">
    <source>
        <dbReference type="ARBA" id="ARBA00031361"/>
    </source>
</evidence>
<feature type="coiled-coil region" evidence="9">
    <location>
        <begin position="28"/>
        <end position="83"/>
    </location>
</feature>
<evidence type="ECO:0000313" key="22">
    <source>
        <dbReference type="Proteomes" id="UP000663873"/>
    </source>
</evidence>
<sequence>MDLQNKYQILASEFSKVRGQVTVLKKAVIDEQQKNQLLQEDINKKDQNLRRNGQEIETLSFLNTQLKSRLEILQQELKEFDANTKLKKSNSNKTLQVNPFNDNVLALELEQKIKQYETIQRRVYELDKQIADNENERLTNRSNIEHLQNQMAEMQESHQRTRDEFERILKQLKQENELLNVQIKQHLTEQSSVVTVSRKSSILNPPTKNVPDSAPLPQPEIFLYKYLNAWRDAFTELTIYIEERLKNNNRSSEHNEKMAQTVKAFQQHADNFLAALKTHLFDGKSSHVDKNTTDFAELFSMFVSSCEKVLGFANKSVCDEPRLISSLENQEKIYGKIHKLNDALNQLFQRWINNLSLLREIAVAIIQFDSSLPTTTDQLQAKIVEILTTFQTGAIIHCDLDKNYNDKLCLEYELSSSPVHLTTTDECILAALRKLANQEQQISQLMREHQEYLFEFYRRKKDLSQSEENVLIDLSDDSCQQLIDVHMQQSLYNAETIGTLEQEKEHWRLEYQLLKIKFEKMRDDHSKQIEELKDKTNQTTATGTNEEFDGIVISSPTTAIANNQRENRTTSDPPSERELMIKQYYSQKILDVETKLQLINGKGIAFYNELANIHQRLRNSKDQEVKCRIEIEQSQQELANMKDELATTTKGYEEQIATMSEHLASMNEQITSQNDKIDKLQQQLHINPKDGKKSKK</sequence>
<keyword evidence="22" id="KW-1185">Reference proteome</keyword>
<evidence type="ECO:0000313" key="18">
    <source>
        <dbReference type="EMBL" id="CAF4458330.1"/>
    </source>
</evidence>
<feature type="region of interest" description="Disordered" evidence="10">
    <location>
        <begin position="535"/>
        <end position="575"/>
    </location>
</feature>
<feature type="coiled-coil region" evidence="9">
    <location>
        <begin position="428"/>
        <end position="455"/>
    </location>
</feature>
<dbReference type="Proteomes" id="UP000663865">
    <property type="component" value="Unassembled WGS sequence"/>
</dbReference>
<dbReference type="GO" id="GO:0016020">
    <property type="term" value="C:membrane"/>
    <property type="evidence" value="ECO:0007669"/>
    <property type="project" value="TreeGrafter"/>
</dbReference>
<evidence type="ECO:0000256" key="7">
    <source>
        <dbReference type="ARBA" id="ARBA00031617"/>
    </source>
</evidence>
<keyword evidence="5 9" id="KW-0175">Coiled coil</keyword>
<dbReference type="Proteomes" id="UP000663833">
    <property type="component" value="Unassembled WGS sequence"/>
</dbReference>
<evidence type="ECO:0000256" key="8">
    <source>
        <dbReference type="ARBA" id="ARBA00044824"/>
    </source>
</evidence>
<evidence type="ECO:0000313" key="15">
    <source>
        <dbReference type="EMBL" id="CAF3390496.1"/>
    </source>
</evidence>
<feature type="coiled-coil region" evidence="9">
    <location>
        <begin position="624"/>
        <end position="683"/>
    </location>
</feature>
<dbReference type="AlphaFoldDB" id="A0A820KLF7"/>
<feature type="domain" description="Protein phosphatase 1 regulatory subunit 21 N-terminal" evidence="11">
    <location>
        <begin position="8"/>
        <end position="109"/>
    </location>
</feature>
<dbReference type="EMBL" id="CAJOBP010002224">
    <property type="protein sequence ID" value="CAF4342235.1"/>
    <property type="molecule type" value="Genomic_DNA"/>
</dbReference>
<evidence type="ECO:0000313" key="19">
    <source>
        <dbReference type="EMBL" id="CAF4579571.1"/>
    </source>
</evidence>
<dbReference type="InterPro" id="IPR019348">
    <property type="entry name" value="PPP1R21_six_helix"/>
</dbReference>
<evidence type="ECO:0000259" key="11">
    <source>
        <dbReference type="SMART" id="SM01254"/>
    </source>
</evidence>
<evidence type="ECO:0000256" key="10">
    <source>
        <dbReference type="SAM" id="MobiDB-lite"/>
    </source>
</evidence>
<evidence type="ECO:0000256" key="1">
    <source>
        <dbReference type="ARBA" id="ARBA00004412"/>
    </source>
</evidence>
<keyword evidence="4" id="KW-0694">RNA-binding</keyword>
<dbReference type="EMBL" id="CAJNXB010001129">
    <property type="protein sequence ID" value="CAF3136721.1"/>
    <property type="molecule type" value="Genomic_DNA"/>
</dbReference>
<dbReference type="EMBL" id="CAJNYV010004946">
    <property type="protein sequence ID" value="CAF3709653.1"/>
    <property type="molecule type" value="Genomic_DNA"/>
</dbReference>
<dbReference type="Proteomes" id="UP000663869">
    <property type="component" value="Unassembled WGS sequence"/>
</dbReference>
<dbReference type="OrthoDB" id="5566667at2759"/>
<dbReference type="EMBL" id="CAJOBS010002388">
    <property type="protein sequence ID" value="CAF4811564.1"/>
    <property type="molecule type" value="Genomic_DNA"/>
</dbReference>
<dbReference type="EMBL" id="CAJNYT010000916">
    <property type="protein sequence ID" value="CAF3383608.1"/>
    <property type="molecule type" value="Genomic_DNA"/>
</dbReference>
<evidence type="ECO:0000313" key="13">
    <source>
        <dbReference type="EMBL" id="CAF3367384.1"/>
    </source>
</evidence>
<dbReference type="Proteomes" id="UP000663838">
    <property type="component" value="Unassembled WGS sequence"/>
</dbReference>
<evidence type="ECO:0000313" key="16">
    <source>
        <dbReference type="EMBL" id="CAF3709653.1"/>
    </source>
</evidence>
<accession>A0A820KLF7</accession>
<dbReference type="EMBL" id="CAJNYD010002066">
    <property type="protein sequence ID" value="CAF3390496.1"/>
    <property type="molecule type" value="Genomic_DNA"/>
</dbReference>
<organism evidence="17 22">
    <name type="scientific">Rotaria socialis</name>
    <dbReference type="NCBI Taxonomy" id="392032"/>
    <lineage>
        <taxon>Eukaryota</taxon>
        <taxon>Metazoa</taxon>
        <taxon>Spiralia</taxon>
        <taxon>Gnathifera</taxon>
        <taxon>Rotifera</taxon>
        <taxon>Eurotatoria</taxon>
        <taxon>Bdelloidea</taxon>
        <taxon>Philodinida</taxon>
        <taxon>Philodinidae</taxon>
        <taxon>Rotaria</taxon>
    </lineage>
</organism>
<dbReference type="PANTHER" id="PTHR21448:SF0">
    <property type="entry name" value="PROTEIN PHOSPHATASE 1 REGULATORY SUBUNIT 21"/>
    <property type="match status" value="1"/>
</dbReference>
<evidence type="ECO:0000313" key="14">
    <source>
        <dbReference type="EMBL" id="CAF3383608.1"/>
    </source>
</evidence>
<dbReference type="GO" id="GO:0003723">
    <property type="term" value="F:RNA binding"/>
    <property type="evidence" value="ECO:0007669"/>
    <property type="project" value="UniProtKB-KW"/>
</dbReference>
<dbReference type="Proteomes" id="UP000663873">
    <property type="component" value="Unassembled WGS sequence"/>
</dbReference>
<evidence type="ECO:0000256" key="3">
    <source>
        <dbReference type="ARBA" id="ARBA00022753"/>
    </source>
</evidence>
<dbReference type="Proteomes" id="UP000663872">
    <property type="component" value="Unassembled WGS sequence"/>
</dbReference>
<evidence type="ECO:0000313" key="17">
    <source>
        <dbReference type="EMBL" id="CAF4342235.1"/>
    </source>
</evidence>
<dbReference type="Pfam" id="PF10212">
    <property type="entry name" value="PPP1R21_helical"/>
    <property type="match status" value="1"/>
</dbReference>
<dbReference type="Proteomes" id="UP000663848">
    <property type="component" value="Unassembled WGS sequence"/>
</dbReference>
<evidence type="ECO:0000313" key="12">
    <source>
        <dbReference type="EMBL" id="CAF3136721.1"/>
    </source>
</evidence>
<evidence type="ECO:0000256" key="2">
    <source>
        <dbReference type="ARBA" id="ARBA00020102"/>
    </source>
</evidence>
<evidence type="ECO:0000313" key="20">
    <source>
        <dbReference type="EMBL" id="CAF4677596.1"/>
    </source>
</evidence>
<dbReference type="Proteomes" id="UP000663862">
    <property type="component" value="Unassembled WGS sequence"/>
</dbReference>
<dbReference type="Pfam" id="PF21636">
    <property type="entry name" value="PPP1R21_C"/>
    <property type="match status" value="1"/>
</dbReference>
<dbReference type="Proteomes" id="UP000663851">
    <property type="component" value="Unassembled WGS sequence"/>
</dbReference>
<dbReference type="EMBL" id="CAJOBR010002378">
    <property type="protein sequence ID" value="CAF4677596.1"/>
    <property type="molecule type" value="Genomic_DNA"/>
</dbReference>
<comment type="subcellular location">
    <subcellularLocation>
        <location evidence="1">Early endosome</location>
    </subcellularLocation>
</comment>
<evidence type="ECO:0000256" key="5">
    <source>
        <dbReference type="ARBA" id="ARBA00023054"/>
    </source>
</evidence>
<evidence type="ECO:0000256" key="9">
    <source>
        <dbReference type="SAM" id="Coils"/>
    </source>
</evidence>
<feature type="compositionally biased region" description="Polar residues" evidence="10">
    <location>
        <begin position="554"/>
        <end position="564"/>
    </location>
</feature>
<proteinExistence type="predicted"/>
<gene>
    <name evidence="13" type="ORF">FME351_LOCUS6004</name>
    <name evidence="14" type="ORF">GRG538_LOCUS8434</name>
    <name evidence="18" type="ORF">HFQ381_LOCUS24433</name>
    <name evidence="16" type="ORF">KIK155_LOCUS27232</name>
    <name evidence="15" type="ORF">LUA448_LOCUS16623</name>
    <name evidence="20" type="ORF">QYT958_LOCUS16432</name>
    <name evidence="12" type="ORF">TIS948_LOCUS8906</name>
    <name evidence="21" type="ORF">TOA249_LOCUS24013</name>
    <name evidence="19" type="ORF">TSG867_LOCUS26488</name>
    <name evidence="17" type="ORF">UJA718_LOCUS15221</name>
</gene>
<protein>
    <recommendedName>
        <fullName evidence="2">Protein phosphatase 1 regulatory subunit 21</fullName>
    </recommendedName>
    <alternativeName>
        <fullName evidence="7">Coiled-coil domain-containing protein 128</fullName>
    </alternativeName>
    <alternativeName>
        <fullName evidence="8">Ferry endosomal RAB5 effector complex subunit 2</fullName>
    </alternativeName>
    <alternativeName>
        <fullName evidence="6">KLRAQ motif-containing protein 1</fullName>
    </alternativeName>
</protein>
<dbReference type="Pfam" id="PF10205">
    <property type="entry name" value="KLRAQ"/>
    <property type="match status" value="1"/>
</dbReference>
<feature type="compositionally biased region" description="Basic and acidic residues" evidence="10">
    <location>
        <begin position="565"/>
        <end position="575"/>
    </location>
</feature>
<name>A0A820KLF7_9BILA</name>
<dbReference type="EMBL" id="CAJOBQ010002798">
    <property type="protein sequence ID" value="CAF4579571.1"/>
    <property type="molecule type" value="Genomic_DNA"/>
</dbReference>
<dbReference type="GO" id="GO:0005769">
    <property type="term" value="C:early endosome"/>
    <property type="evidence" value="ECO:0007669"/>
    <property type="project" value="UniProtKB-SubCell"/>
</dbReference>
<evidence type="ECO:0000313" key="21">
    <source>
        <dbReference type="EMBL" id="CAF4811564.1"/>
    </source>
</evidence>
<dbReference type="Proteomes" id="UP000663825">
    <property type="component" value="Unassembled WGS sequence"/>
</dbReference>
<dbReference type="InterPro" id="IPR019343">
    <property type="entry name" value="PPP1R21_N"/>
</dbReference>
<dbReference type="EMBL" id="CAJOBO010002574">
    <property type="protein sequence ID" value="CAF4458330.1"/>
    <property type="molecule type" value="Genomic_DNA"/>
</dbReference>
<dbReference type="InterPro" id="IPR049372">
    <property type="entry name" value="PPP1R21_C"/>
</dbReference>
<evidence type="ECO:0000256" key="4">
    <source>
        <dbReference type="ARBA" id="ARBA00022884"/>
    </source>
</evidence>
<reference evidence="17" key="1">
    <citation type="submission" date="2021-02" db="EMBL/GenBank/DDBJ databases">
        <authorList>
            <person name="Nowell W R."/>
        </authorList>
    </citation>
    <scope>NUCLEOTIDE SEQUENCE</scope>
</reference>